<dbReference type="Pfam" id="PF00294">
    <property type="entry name" value="PfkB"/>
    <property type="match status" value="1"/>
</dbReference>
<proteinExistence type="predicted"/>
<dbReference type="RefSeq" id="WP_023353885.1">
    <property type="nucleotide sequence ID" value="NZ_KI535367.1"/>
</dbReference>
<dbReference type="GO" id="GO:0005829">
    <property type="term" value="C:cytosol"/>
    <property type="evidence" value="ECO:0007669"/>
    <property type="project" value="TreeGrafter"/>
</dbReference>
<dbReference type="GO" id="GO:0016301">
    <property type="term" value="F:kinase activity"/>
    <property type="evidence" value="ECO:0007669"/>
    <property type="project" value="UniProtKB-KW"/>
</dbReference>
<keyword evidence="5" id="KW-1185">Reference proteome</keyword>
<dbReference type="PANTHER" id="PTHR10584">
    <property type="entry name" value="SUGAR KINASE"/>
    <property type="match status" value="1"/>
</dbReference>
<keyword evidence="1" id="KW-0808">Transferase</keyword>
<dbReference type="InterPro" id="IPR029056">
    <property type="entry name" value="Ribokinase-like"/>
</dbReference>
<evidence type="ECO:0000313" key="5">
    <source>
        <dbReference type="Proteomes" id="UP000018227"/>
    </source>
</evidence>
<dbReference type="InterPro" id="IPR011611">
    <property type="entry name" value="PfkB_dom"/>
</dbReference>
<dbReference type="Gene3D" id="3.40.1190.20">
    <property type="match status" value="1"/>
</dbReference>
<dbReference type="EMBL" id="ACIL03000007">
    <property type="protein sequence ID" value="ESL03836.1"/>
    <property type="molecule type" value="Genomic_DNA"/>
</dbReference>
<dbReference type="eggNOG" id="COG0524">
    <property type="taxonomic scope" value="Bacteria"/>
</dbReference>
<organism evidence="4 5">
    <name type="scientific">Catonella morbi ATCC 51271</name>
    <dbReference type="NCBI Taxonomy" id="592026"/>
    <lineage>
        <taxon>Bacteria</taxon>
        <taxon>Bacillati</taxon>
        <taxon>Bacillota</taxon>
        <taxon>Clostridia</taxon>
        <taxon>Lachnospirales</taxon>
        <taxon>Lachnospiraceae</taxon>
        <taxon>Catonella</taxon>
    </lineage>
</organism>
<dbReference type="AlphaFoldDB" id="V2Y824"/>
<feature type="domain" description="Carbohydrate kinase PfkB" evidence="3">
    <location>
        <begin position="1"/>
        <end position="296"/>
    </location>
</feature>
<protein>
    <submittedName>
        <fullName evidence="4">Kinase, PfkB family</fullName>
    </submittedName>
</protein>
<evidence type="ECO:0000259" key="3">
    <source>
        <dbReference type="Pfam" id="PF00294"/>
    </source>
</evidence>
<dbReference type="PANTHER" id="PTHR10584:SF166">
    <property type="entry name" value="RIBOKINASE"/>
    <property type="match status" value="1"/>
</dbReference>
<comment type="caution">
    <text evidence="4">The sequence shown here is derived from an EMBL/GenBank/DDBJ whole genome shotgun (WGS) entry which is preliminary data.</text>
</comment>
<dbReference type="PROSITE" id="PS00584">
    <property type="entry name" value="PFKB_KINASES_2"/>
    <property type="match status" value="1"/>
</dbReference>
<dbReference type="CDD" id="cd01166">
    <property type="entry name" value="KdgK"/>
    <property type="match status" value="1"/>
</dbReference>
<sequence>MQRVLCIGETTVDLIAFPVEKVELNTDYHYLESFLIKAGGDAHNNAVDMARLGNRVTYVGPFGDDIFADNCLESLKKEKVDISNIIRYPGVKQSKSLILLNSEGKRTFYQNFASSEAFESADINTAMLDDADILQIAGTFHMKKFDGEGAAVILKKAKEKGVITSMDVTTDRTGRWGEIIECNYPYLDYFLPSIEQAVHLTHKERVSDMAEYFIEKGVGHVVIKAGETGAYYKDKNTAFMCGCYKVPVKDTTGAGDAFVSGFLTTLGQNTDAVDKMIFATACSAQVIQHVGACEGIESFDQISDFIRQNPLPEIKED</sequence>
<name>V2Y824_9FIRM</name>
<evidence type="ECO:0000313" key="4">
    <source>
        <dbReference type="EMBL" id="ESL03836.1"/>
    </source>
</evidence>
<dbReference type="InterPro" id="IPR002173">
    <property type="entry name" value="Carboh/pur_kinase_PfkB_CS"/>
</dbReference>
<dbReference type="SUPFAM" id="SSF53613">
    <property type="entry name" value="Ribokinase-like"/>
    <property type="match status" value="1"/>
</dbReference>
<dbReference type="OrthoDB" id="9788681at2"/>
<evidence type="ECO:0000256" key="1">
    <source>
        <dbReference type="ARBA" id="ARBA00022679"/>
    </source>
</evidence>
<dbReference type="PROSITE" id="PS00583">
    <property type="entry name" value="PFKB_KINASES_1"/>
    <property type="match status" value="1"/>
</dbReference>
<dbReference type="STRING" id="592026.GCWU0000282_001003"/>
<dbReference type="Proteomes" id="UP000018227">
    <property type="component" value="Unassembled WGS sequence"/>
</dbReference>
<dbReference type="HOGENOM" id="CLU_027634_6_0_9"/>
<reference evidence="4 5" key="1">
    <citation type="submission" date="2013-06" db="EMBL/GenBank/DDBJ databases">
        <authorList>
            <person name="Weinstock G."/>
            <person name="Sodergren E."/>
            <person name="Clifton S."/>
            <person name="Fulton L."/>
            <person name="Fulton B."/>
            <person name="Courtney L."/>
            <person name="Fronick C."/>
            <person name="Harrison M."/>
            <person name="Strong C."/>
            <person name="Farmer C."/>
            <person name="Delahaunty K."/>
            <person name="Markovic C."/>
            <person name="Hall O."/>
            <person name="Minx P."/>
            <person name="Tomlinson C."/>
            <person name="Mitreva M."/>
            <person name="Nelson J."/>
            <person name="Hou S."/>
            <person name="Wollam A."/>
            <person name="Pepin K.H."/>
            <person name="Johnson M."/>
            <person name="Bhonagiri V."/>
            <person name="Nash W.E."/>
            <person name="Warren W."/>
            <person name="Chinwalla A."/>
            <person name="Mardis E.R."/>
            <person name="Wilson R.K."/>
        </authorList>
    </citation>
    <scope>NUCLEOTIDE SEQUENCE [LARGE SCALE GENOMIC DNA]</scope>
    <source>
        <strain evidence="4 5">ATCC 51271</strain>
    </source>
</reference>
<gene>
    <name evidence="4" type="ORF">GCWU0000282_001003</name>
</gene>
<evidence type="ECO:0000256" key="2">
    <source>
        <dbReference type="ARBA" id="ARBA00022777"/>
    </source>
</evidence>
<keyword evidence="2 4" id="KW-0418">Kinase</keyword>
<accession>V2Y824</accession>